<dbReference type="PANTHER" id="PTHR10067">
    <property type="entry name" value="PHOSPHATIDYLSERINE DECARBOXYLASE"/>
    <property type="match status" value="1"/>
</dbReference>
<dbReference type="OrthoDB" id="5973539at2759"/>
<accession>A0A484FR02</accession>
<feature type="domain" description="L-tryptophan decarboxylase PsiD-like" evidence="3">
    <location>
        <begin position="1"/>
        <end position="112"/>
    </location>
</feature>
<evidence type="ECO:0000256" key="1">
    <source>
        <dbReference type="ARBA" id="ARBA00022793"/>
    </source>
</evidence>
<dbReference type="InterPro" id="IPR022237">
    <property type="entry name" value="PsiD-like"/>
</dbReference>
<evidence type="ECO:0000256" key="2">
    <source>
        <dbReference type="ARBA" id="ARBA00023239"/>
    </source>
</evidence>
<name>A0A484FR02_COLOR</name>
<dbReference type="Pfam" id="PF02666">
    <property type="entry name" value="PS_Dcarbxylase"/>
    <property type="match status" value="1"/>
</dbReference>
<dbReference type="PANTHER" id="PTHR10067:SF9">
    <property type="entry name" value="PHOSPHATIDYLSERINE DECARBOXYLASE FAMILY PROTEIN (AFU_ORTHOLOGUE AFUA_7G01730)"/>
    <property type="match status" value="1"/>
</dbReference>
<sequence>MFAEASNHYLRDPTGHSAIRDFDEFILVMDFVTESGPNFHTFQESSTAAGLIGFPVNALLDWPMGTVSGYEFFLDSQVNMAIGAVLCDWGRFLGTPKSTDCLDGWLSREGQEATAAKANNNETNYTFRELFICPNPEQKYLGFQSWDAFFVRQFRGGIRPVSAPDNGPPDPDFPYIDPTSVINNACESAPLQVRTGVSMFDTFYLKHQPYSLANMLNGNKRAADFVGGTVYQAFLSALSYHRWHAPVSGEVVAIEHVPGTYYSENWFEGLAAAGNRGPDPAGPNCSQPYISAVATRAIVYIKARNPKIGMMAIVFIGMAEVSSCEFTIGVGDEVEKGQEIGMFHYGGSSHCLLFRPGVRLDFVHPGPWTVEGGGNFAVMSALAVVH</sequence>
<proteinExistence type="predicted"/>
<organism evidence="4 5">
    <name type="scientific">Colletotrichum orbiculare (strain 104-T / ATCC 96160 / CBS 514.97 / LARS 414 / MAFF 240422)</name>
    <name type="common">Cucumber anthracnose fungus</name>
    <name type="synonym">Colletotrichum lagenarium</name>
    <dbReference type="NCBI Taxonomy" id="1213857"/>
    <lineage>
        <taxon>Eukaryota</taxon>
        <taxon>Fungi</taxon>
        <taxon>Dikarya</taxon>
        <taxon>Ascomycota</taxon>
        <taxon>Pezizomycotina</taxon>
        <taxon>Sordariomycetes</taxon>
        <taxon>Hypocreomycetidae</taxon>
        <taxon>Glomerellales</taxon>
        <taxon>Glomerellaceae</taxon>
        <taxon>Colletotrichum</taxon>
        <taxon>Colletotrichum orbiculare species complex</taxon>
    </lineage>
</organism>
<protein>
    <submittedName>
        <fullName evidence="4">L-tryptophan decarboxylase</fullName>
    </submittedName>
</protein>
<dbReference type="GO" id="GO:0004609">
    <property type="term" value="F:phosphatidylserine decarboxylase activity"/>
    <property type="evidence" value="ECO:0007669"/>
    <property type="project" value="InterPro"/>
</dbReference>
<dbReference type="GO" id="GO:0005739">
    <property type="term" value="C:mitochondrion"/>
    <property type="evidence" value="ECO:0007669"/>
    <property type="project" value="TreeGrafter"/>
</dbReference>
<reference evidence="5" key="1">
    <citation type="journal article" date="2013" name="New Phytol.">
        <title>Comparative genomic and transcriptomic analyses reveal the hemibiotrophic stage shift of Colletotrichum fungi.</title>
        <authorList>
            <person name="Gan P."/>
            <person name="Ikeda K."/>
            <person name="Irieda H."/>
            <person name="Narusaka M."/>
            <person name="O'Connell R.J."/>
            <person name="Narusaka Y."/>
            <person name="Takano Y."/>
            <person name="Kubo Y."/>
            <person name="Shirasu K."/>
        </authorList>
    </citation>
    <scope>NUCLEOTIDE SEQUENCE [LARGE SCALE GENOMIC DNA]</scope>
    <source>
        <strain evidence="5">104-T / ATCC 96160 / CBS 514.97 / LARS 414 / MAFF 240422</strain>
    </source>
</reference>
<reference evidence="5" key="2">
    <citation type="journal article" date="2019" name="Mol. Plant Microbe Interact.">
        <title>Genome sequence resources for four phytopathogenic fungi from the Colletotrichum orbiculare species complex.</title>
        <authorList>
            <person name="Gan P."/>
            <person name="Tsushima A."/>
            <person name="Narusaka M."/>
            <person name="Narusaka Y."/>
            <person name="Takano Y."/>
            <person name="Kubo Y."/>
            <person name="Shirasu K."/>
        </authorList>
    </citation>
    <scope>GENOME REANNOTATION</scope>
    <source>
        <strain evidence="5">104-T / ATCC 96160 / CBS 514.97 / LARS 414 / MAFF 240422</strain>
    </source>
</reference>
<evidence type="ECO:0000259" key="3">
    <source>
        <dbReference type="Pfam" id="PF12588"/>
    </source>
</evidence>
<gene>
    <name evidence="4" type="primary">psiD</name>
    <name evidence="4" type="ORF">Cob_v007078</name>
</gene>
<dbReference type="InterPro" id="IPR003817">
    <property type="entry name" value="PS_Dcarbxylase"/>
</dbReference>
<dbReference type="STRING" id="1213857.A0A484FR02"/>
<dbReference type="Pfam" id="PF12588">
    <property type="entry name" value="PSDC"/>
    <property type="match status" value="1"/>
</dbReference>
<dbReference type="GO" id="GO:0006646">
    <property type="term" value="P:phosphatidylethanolamine biosynthetic process"/>
    <property type="evidence" value="ECO:0007669"/>
    <property type="project" value="TreeGrafter"/>
</dbReference>
<dbReference type="Proteomes" id="UP000014480">
    <property type="component" value="Unassembled WGS sequence"/>
</dbReference>
<dbReference type="SMR" id="A0A484FR02"/>
<comment type="caution">
    <text evidence="4">The sequence shown here is derived from an EMBL/GenBank/DDBJ whole genome shotgun (WGS) entry which is preliminary data.</text>
</comment>
<keyword evidence="2" id="KW-0456">Lyase</keyword>
<keyword evidence="1" id="KW-0210">Decarboxylase</keyword>
<dbReference type="AlphaFoldDB" id="A0A484FR02"/>
<evidence type="ECO:0000313" key="4">
    <source>
        <dbReference type="EMBL" id="TDZ20121.1"/>
    </source>
</evidence>
<evidence type="ECO:0000313" key="5">
    <source>
        <dbReference type="Proteomes" id="UP000014480"/>
    </source>
</evidence>
<keyword evidence="5" id="KW-1185">Reference proteome</keyword>
<dbReference type="EMBL" id="AMCV02000018">
    <property type="protein sequence ID" value="TDZ20121.1"/>
    <property type="molecule type" value="Genomic_DNA"/>
</dbReference>